<dbReference type="Gene3D" id="3.40.250.10">
    <property type="entry name" value="Rhodanese-like domain"/>
    <property type="match status" value="1"/>
</dbReference>
<dbReference type="InterPro" id="IPR036873">
    <property type="entry name" value="Rhodanese-like_dom_sf"/>
</dbReference>
<dbReference type="SMART" id="SM00450">
    <property type="entry name" value="RHOD"/>
    <property type="match status" value="1"/>
</dbReference>
<accession>A0A5C6RPX3</accession>
<comment type="caution">
    <text evidence="2">The sequence shown here is derived from an EMBL/GenBank/DDBJ whole genome shotgun (WGS) entry which is preliminary data.</text>
</comment>
<feature type="domain" description="Rhodanese" evidence="1">
    <location>
        <begin position="36"/>
        <end position="126"/>
    </location>
</feature>
<keyword evidence="3" id="KW-1185">Reference proteome</keyword>
<gene>
    <name evidence="2" type="ORF">FRY74_12140</name>
</gene>
<dbReference type="PANTHER" id="PTHR43031">
    <property type="entry name" value="FAD-DEPENDENT OXIDOREDUCTASE"/>
    <property type="match status" value="1"/>
</dbReference>
<evidence type="ECO:0000259" key="1">
    <source>
        <dbReference type="PROSITE" id="PS50206"/>
    </source>
</evidence>
<name>A0A5C6RPX3_9FLAO</name>
<proteinExistence type="predicted"/>
<dbReference type="Pfam" id="PF00581">
    <property type="entry name" value="Rhodanese"/>
    <property type="match status" value="1"/>
</dbReference>
<dbReference type="Proteomes" id="UP000321721">
    <property type="component" value="Unassembled WGS sequence"/>
</dbReference>
<sequence length="126" mass="13714">MYACSGNANPEATTEEVVQQAEVIVDVTASQFKDLIASEGTVLDVRTPGEWEEGVIANAEKMNYQADDFSSQVEKLDKTKPVFVYCKRGGRSAGAAQVLKEKGFTKVYNLDGGITAWMDEGNEVVK</sequence>
<dbReference type="InterPro" id="IPR050229">
    <property type="entry name" value="GlpE_sulfurtransferase"/>
</dbReference>
<reference evidence="2 3" key="1">
    <citation type="submission" date="2019-08" db="EMBL/GenBank/DDBJ databases">
        <title>Genome of Vicingus serpentipes NCIMB 15042.</title>
        <authorList>
            <person name="Bowman J.P."/>
        </authorList>
    </citation>
    <scope>NUCLEOTIDE SEQUENCE [LARGE SCALE GENOMIC DNA]</scope>
    <source>
        <strain evidence="2 3">NCIMB 15042</strain>
    </source>
</reference>
<dbReference type="OrthoDB" id="9808735at2"/>
<dbReference type="EMBL" id="VOOS01000006">
    <property type="protein sequence ID" value="TXB64049.1"/>
    <property type="molecule type" value="Genomic_DNA"/>
</dbReference>
<dbReference type="PROSITE" id="PS50206">
    <property type="entry name" value="RHODANESE_3"/>
    <property type="match status" value="1"/>
</dbReference>
<dbReference type="InterPro" id="IPR001763">
    <property type="entry name" value="Rhodanese-like_dom"/>
</dbReference>
<evidence type="ECO:0000313" key="3">
    <source>
        <dbReference type="Proteomes" id="UP000321721"/>
    </source>
</evidence>
<dbReference type="SUPFAM" id="SSF52821">
    <property type="entry name" value="Rhodanese/Cell cycle control phosphatase"/>
    <property type="match status" value="1"/>
</dbReference>
<dbReference type="PANTHER" id="PTHR43031:SF1">
    <property type="entry name" value="PYRIDINE NUCLEOTIDE-DISULPHIDE OXIDOREDUCTASE"/>
    <property type="match status" value="1"/>
</dbReference>
<protein>
    <submittedName>
        <fullName evidence="2">Rhodanese-like domain-containing protein</fullName>
    </submittedName>
</protein>
<dbReference type="CDD" id="cd00158">
    <property type="entry name" value="RHOD"/>
    <property type="match status" value="1"/>
</dbReference>
<organism evidence="2 3">
    <name type="scientific">Vicingus serpentipes</name>
    <dbReference type="NCBI Taxonomy" id="1926625"/>
    <lineage>
        <taxon>Bacteria</taxon>
        <taxon>Pseudomonadati</taxon>
        <taxon>Bacteroidota</taxon>
        <taxon>Flavobacteriia</taxon>
        <taxon>Flavobacteriales</taxon>
        <taxon>Vicingaceae</taxon>
        <taxon>Vicingus</taxon>
    </lineage>
</organism>
<evidence type="ECO:0000313" key="2">
    <source>
        <dbReference type="EMBL" id="TXB64049.1"/>
    </source>
</evidence>
<dbReference type="AlphaFoldDB" id="A0A5C6RPX3"/>